<gene>
    <name evidence="11" type="ORF">H4K34_09810</name>
</gene>
<dbReference type="Pfam" id="PF02518">
    <property type="entry name" value="HATPase_c"/>
    <property type="match status" value="1"/>
</dbReference>
<feature type="domain" description="Histidine kinase" evidence="9">
    <location>
        <begin position="260"/>
        <end position="482"/>
    </location>
</feature>
<keyword evidence="4" id="KW-0808">Transferase</keyword>
<dbReference type="PROSITE" id="PS50110">
    <property type="entry name" value="RESPONSE_REGULATORY"/>
    <property type="match status" value="1"/>
</dbReference>
<dbReference type="SUPFAM" id="SSF47384">
    <property type="entry name" value="Homodimeric domain of signal transducing histidine kinase"/>
    <property type="match status" value="1"/>
</dbReference>
<dbReference type="SUPFAM" id="SSF52172">
    <property type="entry name" value="CheY-like"/>
    <property type="match status" value="1"/>
</dbReference>
<keyword evidence="8" id="KW-0472">Membrane</keyword>
<dbReference type="FunFam" id="3.30.565.10:FF:000010">
    <property type="entry name" value="Sensor histidine kinase RcsC"/>
    <property type="match status" value="1"/>
</dbReference>
<dbReference type="EC" id="2.7.13.3" evidence="2"/>
<dbReference type="CDD" id="cd17546">
    <property type="entry name" value="REC_hyHK_CKI1_RcsC-like"/>
    <property type="match status" value="1"/>
</dbReference>
<dbReference type="Gene3D" id="3.40.50.2300">
    <property type="match status" value="1"/>
</dbReference>
<dbReference type="KEGG" id="chyd:H4K34_09810"/>
<dbReference type="Gene3D" id="1.10.287.130">
    <property type="match status" value="1"/>
</dbReference>
<dbReference type="InterPro" id="IPR011006">
    <property type="entry name" value="CheY-like_superfamily"/>
</dbReference>
<keyword evidence="12" id="KW-1185">Reference proteome</keyword>
<evidence type="ECO:0000256" key="7">
    <source>
        <dbReference type="SAM" id="Coils"/>
    </source>
</evidence>
<evidence type="ECO:0000259" key="10">
    <source>
        <dbReference type="PROSITE" id="PS50110"/>
    </source>
</evidence>
<dbReference type="Proteomes" id="UP000516305">
    <property type="component" value="Chromosome"/>
</dbReference>
<evidence type="ECO:0000256" key="6">
    <source>
        <dbReference type="PROSITE-ProRule" id="PRU00169"/>
    </source>
</evidence>
<comment type="catalytic activity">
    <reaction evidence="1">
        <text>ATP + protein L-histidine = ADP + protein N-phospho-L-histidine.</text>
        <dbReference type="EC" id="2.7.13.3"/>
    </reaction>
</comment>
<feature type="coiled-coil region" evidence="7">
    <location>
        <begin position="219"/>
        <end position="254"/>
    </location>
</feature>
<keyword evidence="8" id="KW-1133">Transmembrane helix</keyword>
<dbReference type="AlphaFoldDB" id="A0A7H0VAC9"/>
<dbReference type="InterPro" id="IPR036890">
    <property type="entry name" value="HATPase_C_sf"/>
</dbReference>
<dbReference type="InterPro" id="IPR005467">
    <property type="entry name" value="His_kinase_dom"/>
</dbReference>
<evidence type="ECO:0000256" key="5">
    <source>
        <dbReference type="ARBA" id="ARBA00022777"/>
    </source>
</evidence>
<dbReference type="PANTHER" id="PTHR43047">
    <property type="entry name" value="TWO-COMPONENT HISTIDINE PROTEIN KINASE"/>
    <property type="match status" value="1"/>
</dbReference>
<dbReference type="SMART" id="SM00448">
    <property type="entry name" value="REC"/>
    <property type="match status" value="1"/>
</dbReference>
<dbReference type="PRINTS" id="PR00344">
    <property type="entry name" value="BCTRLSENSOR"/>
</dbReference>
<dbReference type="PANTHER" id="PTHR43047:SF64">
    <property type="entry name" value="HISTIDINE KINASE CONTAINING CHEY-HOMOLOGOUS RECEIVER DOMAIN AND PAS DOMAIN-RELATED"/>
    <property type="match status" value="1"/>
</dbReference>
<keyword evidence="3 6" id="KW-0597">Phosphoprotein</keyword>
<dbReference type="Pfam" id="PF00072">
    <property type="entry name" value="Response_reg"/>
    <property type="match status" value="1"/>
</dbReference>
<evidence type="ECO:0000313" key="11">
    <source>
        <dbReference type="EMBL" id="QNR22677.1"/>
    </source>
</evidence>
<evidence type="ECO:0000256" key="2">
    <source>
        <dbReference type="ARBA" id="ARBA00012438"/>
    </source>
</evidence>
<evidence type="ECO:0000256" key="4">
    <source>
        <dbReference type="ARBA" id="ARBA00022679"/>
    </source>
</evidence>
<dbReference type="Gene3D" id="3.30.565.10">
    <property type="entry name" value="Histidine kinase-like ATPase, C-terminal domain"/>
    <property type="match status" value="1"/>
</dbReference>
<proteinExistence type="predicted"/>
<dbReference type="CDD" id="cd16922">
    <property type="entry name" value="HATPase_EvgS-ArcB-TorS-like"/>
    <property type="match status" value="1"/>
</dbReference>
<protein>
    <recommendedName>
        <fullName evidence="2">histidine kinase</fullName>
        <ecNumber evidence="2">2.7.13.3</ecNumber>
    </recommendedName>
</protein>
<evidence type="ECO:0000313" key="12">
    <source>
        <dbReference type="Proteomes" id="UP000516305"/>
    </source>
</evidence>
<dbReference type="PROSITE" id="PS50109">
    <property type="entry name" value="HIS_KIN"/>
    <property type="match status" value="1"/>
</dbReference>
<feature type="coiled-coil region" evidence="7">
    <location>
        <begin position="127"/>
        <end position="161"/>
    </location>
</feature>
<evidence type="ECO:0000256" key="1">
    <source>
        <dbReference type="ARBA" id="ARBA00000085"/>
    </source>
</evidence>
<evidence type="ECO:0000259" key="9">
    <source>
        <dbReference type="PROSITE" id="PS50109"/>
    </source>
</evidence>
<dbReference type="InterPro" id="IPR036097">
    <property type="entry name" value="HisK_dim/P_sf"/>
</dbReference>
<dbReference type="GO" id="GO:0000155">
    <property type="term" value="F:phosphorelay sensor kinase activity"/>
    <property type="evidence" value="ECO:0007669"/>
    <property type="project" value="InterPro"/>
</dbReference>
<evidence type="ECO:0000256" key="3">
    <source>
        <dbReference type="ARBA" id="ARBA00022553"/>
    </source>
</evidence>
<dbReference type="RefSeq" id="WP_210757244.1">
    <property type="nucleotide sequence ID" value="NZ_CP060139.1"/>
</dbReference>
<feature type="transmembrane region" description="Helical" evidence="8">
    <location>
        <begin position="161"/>
        <end position="185"/>
    </location>
</feature>
<name>A0A7H0VAC9_9FLAO</name>
<dbReference type="SMART" id="SM00387">
    <property type="entry name" value="HATPase_c"/>
    <property type="match status" value="1"/>
</dbReference>
<dbReference type="InterPro" id="IPR001789">
    <property type="entry name" value="Sig_transdc_resp-reg_receiver"/>
</dbReference>
<keyword evidence="8" id="KW-0812">Transmembrane</keyword>
<organism evidence="11 12">
    <name type="scientific">Croceimicrobium hydrocarbonivorans</name>
    <dbReference type="NCBI Taxonomy" id="2761580"/>
    <lineage>
        <taxon>Bacteria</taxon>
        <taxon>Pseudomonadati</taxon>
        <taxon>Bacteroidota</taxon>
        <taxon>Flavobacteriia</taxon>
        <taxon>Flavobacteriales</taxon>
        <taxon>Owenweeksiaceae</taxon>
        <taxon>Croceimicrobium</taxon>
    </lineage>
</organism>
<dbReference type="InterPro" id="IPR003661">
    <property type="entry name" value="HisK_dim/P_dom"/>
</dbReference>
<dbReference type="InterPro" id="IPR004358">
    <property type="entry name" value="Sig_transdc_His_kin-like_C"/>
</dbReference>
<reference evidence="11 12" key="1">
    <citation type="submission" date="2020-08" db="EMBL/GenBank/DDBJ databases">
        <title>Croceimicrobium hydrocarbonivorans gen. nov., sp. nov., a novel marine bacterium isolated from a bacterial consortium that degrades polyethylene terephthalate.</title>
        <authorList>
            <person name="Liu R."/>
        </authorList>
    </citation>
    <scope>NUCLEOTIDE SEQUENCE [LARGE SCALE GENOMIC DNA]</scope>
    <source>
        <strain evidence="11 12">A20-9</strain>
    </source>
</reference>
<dbReference type="SMART" id="SM00388">
    <property type="entry name" value="HisKA"/>
    <property type="match status" value="1"/>
</dbReference>
<sequence>MNYSLKPLRINLQWRAILGFLLVKSLLIAGLAIFYQYSQKRSLYQQLVNEVEISQIKFSEHRKVLAGLAQYPDRSDLQALMAPILEAPDIHIQSSIEELQVPLAESDAIVSTYLSAFRHDHLSAAGLRALNQKGQAAENSLAALQAEVKQAQIDFESINGLWVWILLGLLFSAAVISSLILSHVFSSGIRKVSKNLRAYVASGFKPDAIQYEKSSIPELHSLNRDVWRMQRTLEEKLNEEFQSKQKALDLAQQKARTLSGLSHEIRTPLNGINGMIHLMRSTELNEDQEEMLDIAEHSSDHLLDLINMILDYSKLEAGKVKLTKSPYHLHDELNKLLEMFRFRVREKSIRMKFEFPEEYQNKWILCDGLRLQQVLINLLGNAVKFTEEGYIKLKVELLNLETSSPLIYFEVRDTGIGMNHEQLQRLFQDFEQVHSESAQTAGGTGLGLVISKSLVDLMGGQLHVESKEDLGSRFYFSLPLSETMAVEREKPQWNQIQSQEEGIWILLAEDNQINQRVAETMLQKMGYQVITVNNGLEAVDAFQNTDVELIFMDIEMPEMNGFEAAEVIMQSEKYQDRPVPIVALTANMRDEIQTQMEGTAIQDVITKPFRPSEIKTKLELLLKDL</sequence>
<feature type="transmembrane region" description="Helical" evidence="8">
    <location>
        <begin position="12"/>
        <end position="35"/>
    </location>
</feature>
<keyword evidence="5" id="KW-0418">Kinase</keyword>
<keyword evidence="7" id="KW-0175">Coiled coil</keyword>
<dbReference type="CDD" id="cd00082">
    <property type="entry name" value="HisKA"/>
    <property type="match status" value="1"/>
</dbReference>
<accession>A0A7H0VAC9</accession>
<feature type="modified residue" description="4-aspartylphosphate" evidence="6">
    <location>
        <position position="553"/>
    </location>
</feature>
<dbReference type="InterPro" id="IPR003594">
    <property type="entry name" value="HATPase_dom"/>
</dbReference>
<evidence type="ECO:0000256" key="8">
    <source>
        <dbReference type="SAM" id="Phobius"/>
    </source>
</evidence>
<dbReference type="SUPFAM" id="SSF55874">
    <property type="entry name" value="ATPase domain of HSP90 chaperone/DNA topoisomerase II/histidine kinase"/>
    <property type="match status" value="1"/>
</dbReference>
<feature type="domain" description="Response regulatory" evidence="10">
    <location>
        <begin position="504"/>
        <end position="622"/>
    </location>
</feature>
<dbReference type="Pfam" id="PF00512">
    <property type="entry name" value="HisKA"/>
    <property type="match status" value="1"/>
</dbReference>
<dbReference type="EMBL" id="CP060139">
    <property type="protein sequence ID" value="QNR22677.1"/>
    <property type="molecule type" value="Genomic_DNA"/>
</dbReference>